<accession>A0A3S3P3Y9</accession>
<organism evidence="1 3">
    <name type="scientific">Dinothrombium tinctorium</name>
    <dbReference type="NCBI Taxonomy" id="1965070"/>
    <lineage>
        <taxon>Eukaryota</taxon>
        <taxon>Metazoa</taxon>
        <taxon>Ecdysozoa</taxon>
        <taxon>Arthropoda</taxon>
        <taxon>Chelicerata</taxon>
        <taxon>Arachnida</taxon>
        <taxon>Acari</taxon>
        <taxon>Acariformes</taxon>
        <taxon>Trombidiformes</taxon>
        <taxon>Prostigmata</taxon>
        <taxon>Anystina</taxon>
        <taxon>Parasitengona</taxon>
        <taxon>Trombidioidea</taxon>
        <taxon>Trombidiidae</taxon>
        <taxon>Dinothrombium</taxon>
    </lineage>
</organism>
<name>A0A3S3P3Y9_9ACAR</name>
<dbReference type="AlphaFoldDB" id="A0A3S3P3Y9"/>
<evidence type="ECO:0000313" key="2">
    <source>
        <dbReference type="EMBL" id="RWS07794.1"/>
    </source>
</evidence>
<evidence type="ECO:0000313" key="3">
    <source>
        <dbReference type="Proteomes" id="UP000285301"/>
    </source>
</evidence>
<keyword evidence="3" id="KW-1185">Reference proteome</keyword>
<dbReference type="Proteomes" id="UP000285301">
    <property type="component" value="Unassembled WGS sequence"/>
</dbReference>
<protein>
    <submittedName>
        <fullName evidence="1">Uncharacterized protein</fullName>
    </submittedName>
</protein>
<proteinExistence type="predicted"/>
<dbReference type="EMBL" id="NCKU01003402">
    <property type="protein sequence ID" value="RWS07576.1"/>
    <property type="molecule type" value="Genomic_DNA"/>
</dbReference>
<comment type="caution">
    <text evidence="1">The sequence shown here is derived from an EMBL/GenBank/DDBJ whole genome shotgun (WGS) entry which is preliminary data.</text>
</comment>
<sequence>MTRSSSFSSKLKASIRRTSANIMQKIISADYSDIICREGLETLASRMKRTRSMSVINQEPESADDIRDSGIKMSASTNLLSMRTQCTSSEQLRVSS</sequence>
<reference evidence="1 3" key="1">
    <citation type="journal article" date="2018" name="Gigascience">
        <title>Genomes of trombidid mites reveal novel predicted allergens and laterally-transferred genes associated with secondary metabolism.</title>
        <authorList>
            <person name="Dong X."/>
            <person name="Chaisiri K."/>
            <person name="Xia D."/>
            <person name="Armstrong S.D."/>
            <person name="Fang Y."/>
            <person name="Donnelly M.J."/>
            <person name="Kadowaki T."/>
            <person name="McGarry J.W."/>
            <person name="Darby A.C."/>
            <person name="Makepeace B.L."/>
        </authorList>
    </citation>
    <scope>NUCLEOTIDE SEQUENCE [LARGE SCALE GENOMIC DNA]</scope>
    <source>
        <strain evidence="1">UoL-WK</strain>
    </source>
</reference>
<reference evidence="1" key="2">
    <citation type="submission" date="2018-11" db="EMBL/GenBank/DDBJ databases">
        <title>Trombidioid mite genomics.</title>
        <authorList>
            <person name="Dong X."/>
        </authorList>
    </citation>
    <scope>NUCLEOTIDE SEQUENCE</scope>
    <source>
        <strain evidence="1">UoL-WK</strain>
    </source>
</reference>
<gene>
    <name evidence="2" type="ORF">B4U79_02640</name>
    <name evidence="1" type="ORF">B4U79_05823</name>
</gene>
<evidence type="ECO:0000313" key="1">
    <source>
        <dbReference type="EMBL" id="RWS07576.1"/>
    </source>
</evidence>
<dbReference type="STRING" id="1965070.A0A3S3P3Y9"/>
<dbReference type="EMBL" id="NCKU01003301">
    <property type="protein sequence ID" value="RWS07794.1"/>
    <property type="molecule type" value="Genomic_DNA"/>
</dbReference>